<feature type="region of interest" description="Disordered" evidence="1">
    <location>
        <begin position="173"/>
        <end position="216"/>
    </location>
</feature>
<evidence type="ECO:0000313" key="2">
    <source>
        <dbReference type="EMBL" id="KAJ1099061.1"/>
    </source>
</evidence>
<dbReference type="Proteomes" id="UP001066276">
    <property type="component" value="Chromosome 10"/>
</dbReference>
<evidence type="ECO:0000313" key="3">
    <source>
        <dbReference type="Proteomes" id="UP001066276"/>
    </source>
</evidence>
<feature type="region of interest" description="Disordered" evidence="1">
    <location>
        <begin position="106"/>
        <end position="149"/>
    </location>
</feature>
<reference evidence="2" key="1">
    <citation type="journal article" date="2022" name="bioRxiv">
        <title>Sequencing and chromosome-scale assembly of the giantPleurodeles waltlgenome.</title>
        <authorList>
            <person name="Brown T."/>
            <person name="Elewa A."/>
            <person name="Iarovenko S."/>
            <person name="Subramanian E."/>
            <person name="Araus A.J."/>
            <person name="Petzold A."/>
            <person name="Susuki M."/>
            <person name="Suzuki K.-i.T."/>
            <person name="Hayashi T."/>
            <person name="Toyoda A."/>
            <person name="Oliveira C."/>
            <person name="Osipova E."/>
            <person name="Leigh N.D."/>
            <person name="Simon A."/>
            <person name="Yun M.H."/>
        </authorList>
    </citation>
    <scope>NUCLEOTIDE SEQUENCE</scope>
    <source>
        <strain evidence="2">20211129_DDA</strain>
        <tissue evidence="2">Liver</tissue>
    </source>
</reference>
<dbReference type="EMBL" id="JANPWB010000014">
    <property type="protein sequence ID" value="KAJ1099061.1"/>
    <property type="molecule type" value="Genomic_DNA"/>
</dbReference>
<sequence length="216" mass="23716">MILLALLAVKEELSLDQQCSTIFELSAIERRLMSDLKEFVEGMPKAQSTLLSLGTTTTRAMLYAVITFGYSEPTDENQQMLISVNEAKVVNSNVLPYVGRLCSPPSPRDVVRAGPRTQQKNRAEPRGSRPGIVCRARPGIPRCRPQGDVDSTGAALVDREGGRLLPCFLLPTAPLPGGQRTDRILDQERRRPPLEMEPEMRGGPGVPNERDGPDRG</sequence>
<feature type="compositionally biased region" description="Basic and acidic residues" evidence="1">
    <location>
        <begin position="180"/>
        <end position="200"/>
    </location>
</feature>
<keyword evidence="3" id="KW-1185">Reference proteome</keyword>
<accession>A0AAV7M5J4</accession>
<gene>
    <name evidence="2" type="ORF">NDU88_004165</name>
</gene>
<name>A0AAV7M5J4_PLEWA</name>
<evidence type="ECO:0000256" key="1">
    <source>
        <dbReference type="SAM" id="MobiDB-lite"/>
    </source>
</evidence>
<comment type="caution">
    <text evidence="2">The sequence shown here is derived from an EMBL/GenBank/DDBJ whole genome shotgun (WGS) entry which is preliminary data.</text>
</comment>
<organism evidence="2 3">
    <name type="scientific">Pleurodeles waltl</name>
    <name type="common">Iberian ribbed newt</name>
    <dbReference type="NCBI Taxonomy" id="8319"/>
    <lineage>
        <taxon>Eukaryota</taxon>
        <taxon>Metazoa</taxon>
        <taxon>Chordata</taxon>
        <taxon>Craniata</taxon>
        <taxon>Vertebrata</taxon>
        <taxon>Euteleostomi</taxon>
        <taxon>Amphibia</taxon>
        <taxon>Batrachia</taxon>
        <taxon>Caudata</taxon>
        <taxon>Salamandroidea</taxon>
        <taxon>Salamandridae</taxon>
        <taxon>Pleurodelinae</taxon>
        <taxon>Pleurodeles</taxon>
    </lineage>
</organism>
<protein>
    <submittedName>
        <fullName evidence="2">Uncharacterized protein</fullName>
    </submittedName>
</protein>
<proteinExistence type="predicted"/>
<dbReference type="AlphaFoldDB" id="A0AAV7M5J4"/>